<keyword evidence="2" id="KW-1185">Reference proteome</keyword>
<proteinExistence type="predicted"/>
<dbReference type="EMBL" id="KK794183">
    <property type="protein sequence ID" value="KDO36492.1"/>
    <property type="molecule type" value="Genomic_DNA"/>
</dbReference>
<dbReference type="AlphaFoldDB" id="A0A067DBT8"/>
<evidence type="ECO:0000313" key="1">
    <source>
        <dbReference type="EMBL" id="KDO36492.1"/>
    </source>
</evidence>
<name>A0A067DBT8_CITSI</name>
<dbReference type="Proteomes" id="UP000027120">
    <property type="component" value="Unassembled WGS sequence"/>
</dbReference>
<sequence>MGAIYGIWKLRYMAYCMKRNSIGSGRLEFLGLRKKKSNIRGLSNHKGNWVTLIGDDMNRELTAKFIDKDVKGDYMQMLPTKAPGLDGF</sequence>
<reference evidence="1 2" key="1">
    <citation type="submission" date="2014-04" db="EMBL/GenBank/DDBJ databases">
        <authorList>
            <consortium name="International Citrus Genome Consortium"/>
            <person name="Gmitter F."/>
            <person name="Chen C."/>
            <person name="Farmerie W."/>
            <person name="Harkins T."/>
            <person name="Desany B."/>
            <person name="Mohiuddin M."/>
            <person name="Kodira C."/>
            <person name="Borodovsky M."/>
            <person name="Lomsadze A."/>
            <person name="Burns P."/>
            <person name="Jenkins J."/>
            <person name="Prochnik S."/>
            <person name="Shu S."/>
            <person name="Chapman J."/>
            <person name="Pitluck S."/>
            <person name="Schmutz J."/>
            <person name="Rokhsar D."/>
        </authorList>
    </citation>
    <scope>NUCLEOTIDE SEQUENCE</scope>
</reference>
<accession>A0A067DBT8</accession>
<gene>
    <name evidence="1" type="ORF">CISIN_1g043590mg</name>
</gene>
<protein>
    <submittedName>
        <fullName evidence="1">Uncharacterized protein</fullName>
    </submittedName>
</protein>
<organism evidence="1 2">
    <name type="scientific">Citrus sinensis</name>
    <name type="common">Sweet orange</name>
    <name type="synonym">Citrus aurantium var. sinensis</name>
    <dbReference type="NCBI Taxonomy" id="2711"/>
    <lineage>
        <taxon>Eukaryota</taxon>
        <taxon>Viridiplantae</taxon>
        <taxon>Streptophyta</taxon>
        <taxon>Embryophyta</taxon>
        <taxon>Tracheophyta</taxon>
        <taxon>Spermatophyta</taxon>
        <taxon>Magnoliopsida</taxon>
        <taxon>eudicotyledons</taxon>
        <taxon>Gunneridae</taxon>
        <taxon>Pentapetalae</taxon>
        <taxon>rosids</taxon>
        <taxon>malvids</taxon>
        <taxon>Sapindales</taxon>
        <taxon>Rutaceae</taxon>
        <taxon>Aurantioideae</taxon>
        <taxon>Citrus</taxon>
    </lineage>
</organism>
<evidence type="ECO:0000313" key="2">
    <source>
        <dbReference type="Proteomes" id="UP000027120"/>
    </source>
</evidence>